<evidence type="ECO:0000313" key="3">
    <source>
        <dbReference type="RefSeq" id="XP_067170694.1"/>
    </source>
</evidence>
<keyword evidence="2" id="KW-1185">Reference proteome</keyword>
<feature type="compositionally biased region" description="Acidic residues" evidence="1">
    <location>
        <begin position="1"/>
        <end position="13"/>
    </location>
</feature>
<dbReference type="PANTHER" id="PTHR28398">
    <property type="entry name" value="SYNAPTONEMAL COMPLEX CENTRAL ELEMENT PROTEIN 2"/>
    <property type="match status" value="1"/>
</dbReference>
<gene>
    <name evidence="3" type="primary">SYCE2</name>
</gene>
<dbReference type="InterPro" id="IPR034609">
    <property type="entry name" value="Syce2"/>
</dbReference>
<feature type="region of interest" description="Disordered" evidence="1">
    <location>
        <begin position="1"/>
        <end position="20"/>
    </location>
</feature>
<evidence type="ECO:0000256" key="1">
    <source>
        <dbReference type="SAM" id="MobiDB-lite"/>
    </source>
</evidence>
<name>A0ABM4G0F9_9AVES</name>
<reference evidence="3" key="1">
    <citation type="submission" date="2025-08" db="UniProtKB">
        <authorList>
            <consortium name="RefSeq"/>
        </authorList>
    </citation>
    <scope>IDENTIFICATION</scope>
    <source>
        <tissue evidence="3">Blood</tissue>
    </source>
</reference>
<evidence type="ECO:0000313" key="2">
    <source>
        <dbReference type="Proteomes" id="UP001652627"/>
    </source>
</evidence>
<sequence length="137" mass="15951">MSNQECENEDLEQEDARASSPFFADLDRGELATLDTDIGNLQQRTQQLIDKVNDNRREDHAVMSAFRESLLLQVSGLAEKLEERMFHTYDLHNRLIQEKLQELSEVMERIGHMETELRQVCRTVEAAYKDLCLQPEP</sequence>
<organism evidence="2 3">
    <name type="scientific">Apteryx mantelli</name>
    <name type="common">North Island brown kiwi</name>
    <dbReference type="NCBI Taxonomy" id="2696672"/>
    <lineage>
        <taxon>Eukaryota</taxon>
        <taxon>Metazoa</taxon>
        <taxon>Chordata</taxon>
        <taxon>Craniata</taxon>
        <taxon>Vertebrata</taxon>
        <taxon>Euteleostomi</taxon>
        <taxon>Archelosauria</taxon>
        <taxon>Archosauria</taxon>
        <taxon>Dinosauria</taxon>
        <taxon>Saurischia</taxon>
        <taxon>Theropoda</taxon>
        <taxon>Coelurosauria</taxon>
        <taxon>Aves</taxon>
        <taxon>Palaeognathae</taxon>
        <taxon>Apterygiformes</taxon>
        <taxon>Apterygidae</taxon>
        <taxon>Apteryx</taxon>
    </lineage>
</organism>
<proteinExistence type="predicted"/>
<accession>A0ABM4G0F9</accession>
<dbReference type="RefSeq" id="XP_067170694.1">
    <property type="nucleotide sequence ID" value="XM_067314593.1"/>
</dbReference>
<dbReference type="PANTHER" id="PTHR28398:SF1">
    <property type="entry name" value="SYNAPTONEMAL COMPLEX CENTRAL ELEMENT PROTEIN 2"/>
    <property type="match status" value="1"/>
</dbReference>
<protein>
    <submittedName>
        <fullName evidence="3">Synaptonemal complex central element protein 2</fullName>
    </submittedName>
</protein>
<dbReference type="GeneID" id="136995024"/>
<dbReference type="Proteomes" id="UP001652627">
    <property type="component" value="Chromosome 36"/>
</dbReference>